<sequence>MTKPPRTKNPTFGIAVFIVVAILFVIATLIYNAIRGKHEFESQNAQVPSVTSAAAAAANAMKPASGAAQ</sequence>
<reference evidence="2" key="1">
    <citation type="submission" date="2016-09" db="EMBL/GenBank/DDBJ databases">
        <title>The Complete Genome of Burkholderia sprentiae wsm5005.</title>
        <authorList>
            <person name="De Meyer S."/>
            <person name="Wang P."/>
            <person name="Terpolilli J."/>
        </authorList>
    </citation>
    <scope>NUCLEOTIDE SEQUENCE [LARGE SCALE GENOMIC DNA]</scope>
    <source>
        <strain evidence="2">WSM5005</strain>
    </source>
</reference>
<keyword evidence="1" id="KW-0812">Transmembrane</keyword>
<evidence type="ECO:0000256" key="1">
    <source>
        <dbReference type="SAM" id="Phobius"/>
    </source>
</evidence>
<evidence type="ECO:0000313" key="3">
    <source>
        <dbReference type="Proteomes" id="UP000179860"/>
    </source>
</evidence>
<evidence type="ECO:0000313" key="2">
    <source>
        <dbReference type="EMBL" id="APA85154.1"/>
    </source>
</evidence>
<reference evidence="2" key="2">
    <citation type="submission" date="2021-06" db="EMBL/GenBank/DDBJ databases">
        <authorList>
            <person name="Rogers T.H."/>
            <person name="Ramsay J.P."/>
            <person name="Wang P."/>
            <person name="Terpolilli J."/>
        </authorList>
    </citation>
    <scope>NUCLEOTIDE SEQUENCE [LARGE SCALE GENOMIC DNA]</scope>
    <source>
        <strain evidence="2">WSM5005</strain>
    </source>
</reference>
<keyword evidence="1" id="KW-0472">Membrane</keyword>
<keyword evidence="3" id="KW-1185">Reference proteome</keyword>
<protein>
    <submittedName>
        <fullName evidence="2">Uncharacterized protein</fullName>
    </submittedName>
</protein>
<proteinExistence type="predicted"/>
<gene>
    <name evidence="2" type="ORF">BJG93_06955</name>
</gene>
<name>A0A1I9YFS1_9BURK</name>
<keyword evidence="1" id="KW-1133">Transmembrane helix</keyword>
<dbReference type="RefSeq" id="WP_027197379.1">
    <property type="nucleotide sequence ID" value="NZ_CP017561.2"/>
</dbReference>
<accession>A0A1I9YFS1</accession>
<dbReference type="Proteomes" id="UP000179860">
    <property type="component" value="Chromosome 1"/>
</dbReference>
<dbReference type="KEGG" id="pspw:BJG93_06955"/>
<organism evidence="2 3">
    <name type="scientific">Paraburkholderia sprentiae WSM5005</name>
    <dbReference type="NCBI Taxonomy" id="754502"/>
    <lineage>
        <taxon>Bacteria</taxon>
        <taxon>Pseudomonadati</taxon>
        <taxon>Pseudomonadota</taxon>
        <taxon>Betaproteobacteria</taxon>
        <taxon>Burkholderiales</taxon>
        <taxon>Burkholderiaceae</taxon>
        <taxon>Paraburkholderia</taxon>
    </lineage>
</organism>
<feature type="transmembrane region" description="Helical" evidence="1">
    <location>
        <begin position="12"/>
        <end position="34"/>
    </location>
</feature>
<dbReference type="AlphaFoldDB" id="A0A1I9YFS1"/>
<dbReference type="EMBL" id="CP017561">
    <property type="protein sequence ID" value="APA85154.1"/>
    <property type="molecule type" value="Genomic_DNA"/>
</dbReference>